<dbReference type="Proteomes" id="UP000050272">
    <property type="component" value="Unassembled WGS sequence"/>
</dbReference>
<keyword evidence="3" id="KW-1185">Reference proteome</keyword>
<dbReference type="EMBL" id="JAGQFH010000023">
    <property type="protein sequence ID" value="MBR8690392.1"/>
    <property type="molecule type" value="Genomic_DNA"/>
</dbReference>
<proteinExistence type="predicted"/>
<sequence length="168" mass="20296">MANLTRILRLRDAEIWAYEFLDNQDIIIYFSITDVNRKATIHDNPLATQEELDERDNYLSIDVHSNLDLKKMLEEDTFDDVITEISFLVEHMHDFHNAHVFMKMHVHDNIDLTDFQLEEDEDLHGDEKEQLYTFQRLWIQQTCFQMIEHHLNRKIKEISNSRFCQDLK</sequence>
<dbReference type="Proteomes" id="UP000676804">
    <property type="component" value="Unassembled WGS sequence"/>
</dbReference>
<dbReference type="EMBL" id="LGYN01000023">
    <property type="protein sequence ID" value="KPN14190.1"/>
    <property type="molecule type" value="Genomic_DNA"/>
</dbReference>
<evidence type="ECO:0000313" key="2">
    <source>
        <dbReference type="EMBL" id="MBR8690392.1"/>
    </source>
</evidence>
<dbReference type="AlphaFoldDB" id="A0ABD4QIZ5"/>
<comment type="caution">
    <text evidence="2">The sequence shown here is derived from an EMBL/GenBank/DDBJ whole genome shotgun (WGS) entry which is preliminary data.</text>
</comment>
<gene>
    <name evidence="1" type="ORF">AKG37_08955</name>
    <name evidence="2" type="ORF">KCQ59_11410</name>
</gene>
<reference evidence="2 4" key="2">
    <citation type="submission" date="2021-04" db="EMBL/GenBank/DDBJ databases">
        <title>Isolation of newly marine bacteria for enzymatic activity.</title>
        <authorList>
            <person name="Hadi W.A.M."/>
            <person name="Nair A.J.J."/>
            <person name="Edwin B.T."/>
        </authorList>
    </citation>
    <scope>NUCLEOTIDE SEQUENCE [LARGE SCALE GENOMIC DNA]</scope>
    <source>
        <strain evidence="2 4">B28A</strain>
    </source>
</reference>
<evidence type="ECO:0000313" key="1">
    <source>
        <dbReference type="EMBL" id="KPN14190.1"/>
    </source>
</evidence>
<reference evidence="1 3" key="1">
    <citation type="submission" date="2015-07" db="EMBL/GenBank/DDBJ databases">
        <title>Bacillus zhangzhouensis sp. nov. and Bacillus nanhaiticus sp. nov.</title>
        <authorList>
            <person name="Liu Y."/>
            <person name="Lai Q."/>
            <person name="Shao Z."/>
        </authorList>
    </citation>
    <scope>NUCLEOTIDE SEQUENCE [LARGE SCALE GENOMIC DNA]</scope>
    <source>
        <strain evidence="1 3">NH7I_1</strain>
    </source>
</reference>
<accession>A0ABD4QIZ5</accession>
<name>A0ABD4QIZ5_9BACI</name>
<evidence type="ECO:0000313" key="4">
    <source>
        <dbReference type="Proteomes" id="UP000676804"/>
    </source>
</evidence>
<evidence type="ECO:0000313" key="3">
    <source>
        <dbReference type="Proteomes" id="UP000050272"/>
    </source>
</evidence>
<organism evidence="2 4">
    <name type="scientific">Bacillus australimaris</name>
    <dbReference type="NCBI Taxonomy" id="1326968"/>
    <lineage>
        <taxon>Bacteria</taxon>
        <taxon>Bacillati</taxon>
        <taxon>Bacillota</taxon>
        <taxon>Bacilli</taxon>
        <taxon>Bacillales</taxon>
        <taxon>Bacillaceae</taxon>
        <taxon>Bacillus</taxon>
    </lineage>
</organism>
<dbReference type="RefSeq" id="WP_060698890.1">
    <property type="nucleotide sequence ID" value="NZ_JAGQFH010000023.1"/>
</dbReference>
<protein>
    <submittedName>
        <fullName evidence="2">Uncharacterized protein</fullName>
    </submittedName>
</protein>